<proteinExistence type="predicted"/>
<keyword evidence="4" id="KW-1185">Reference proteome</keyword>
<sequence>MWRALVNPFRSRWKGRKGAVHKEERLEPITPRIVAPQLSSEATSCTAPTHPPLEPTLHVPPTQHPPEQALSQPLPEHDLCLVPTHPPQEPTLSSVATRTPTEATPNFPVTQPPPEPTRTNAKRALQILCGSHNNSFGSLAITTVEGNMIIHQSDYDELRRAIADEIRSSIPAMVRHSNENALVLTDALGETLTVPWSFVPTYEELKRLLVNHFTGKVGERRVAEGRYCIGRAEGSDDGLLVSAEDWVKIRGEREQLVMSMLIEQECDRELLHMCPKCGRTELGTYVDQGWRVCITSRRCRTRFMLPGAPNLLDERTVQVEDPGEVLQFRHVRKQVVVC</sequence>
<dbReference type="AlphaFoldDB" id="A0A8H6HF44"/>
<feature type="domain" description="Ubiquitin-like" evidence="2">
    <location>
        <begin position="179"/>
        <end position="263"/>
    </location>
</feature>
<dbReference type="Proteomes" id="UP000521943">
    <property type="component" value="Unassembled WGS sequence"/>
</dbReference>
<evidence type="ECO:0000256" key="1">
    <source>
        <dbReference type="SAM" id="MobiDB-lite"/>
    </source>
</evidence>
<organism evidence="3 4">
    <name type="scientific">Ephemerocybe angulata</name>
    <dbReference type="NCBI Taxonomy" id="980116"/>
    <lineage>
        <taxon>Eukaryota</taxon>
        <taxon>Fungi</taxon>
        <taxon>Dikarya</taxon>
        <taxon>Basidiomycota</taxon>
        <taxon>Agaricomycotina</taxon>
        <taxon>Agaricomycetes</taxon>
        <taxon>Agaricomycetidae</taxon>
        <taxon>Agaricales</taxon>
        <taxon>Agaricineae</taxon>
        <taxon>Psathyrellaceae</taxon>
        <taxon>Ephemerocybe</taxon>
    </lineage>
</organism>
<evidence type="ECO:0000313" key="4">
    <source>
        <dbReference type="Proteomes" id="UP000521943"/>
    </source>
</evidence>
<name>A0A8H6HF44_9AGAR</name>
<protein>
    <recommendedName>
        <fullName evidence="2">Ubiquitin-like domain-containing protein</fullName>
    </recommendedName>
</protein>
<dbReference type="InterPro" id="IPR054464">
    <property type="entry name" value="ULD_fung"/>
</dbReference>
<comment type="caution">
    <text evidence="3">The sequence shown here is derived from an EMBL/GenBank/DDBJ whole genome shotgun (WGS) entry which is preliminary data.</text>
</comment>
<evidence type="ECO:0000259" key="2">
    <source>
        <dbReference type="Pfam" id="PF22893"/>
    </source>
</evidence>
<reference evidence="3 4" key="1">
    <citation type="submission" date="2020-07" db="EMBL/GenBank/DDBJ databases">
        <title>Comparative genomics of pyrophilous fungi reveals a link between fire events and developmental genes.</title>
        <authorList>
            <consortium name="DOE Joint Genome Institute"/>
            <person name="Steindorff A.S."/>
            <person name="Carver A."/>
            <person name="Calhoun S."/>
            <person name="Stillman K."/>
            <person name="Liu H."/>
            <person name="Lipzen A."/>
            <person name="Pangilinan J."/>
            <person name="Labutti K."/>
            <person name="Bruns T.D."/>
            <person name="Grigoriev I.V."/>
        </authorList>
    </citation>
    <scope>NUCLEOTIDE SEQUENCE [LARGE SCALE GENOMIC DNA]</scope>
    <source>
        <strain evidence="3 4">CBS 144469</strain>
    </source>
</reference>
<accession>A0A8H6HF44</accession>
<gene>
    <name evidence="3" type="ORF">DFP72DRAFT_642112</name>
</gene>
<evidence type="ECO:0000313" key="3">
    <source>
        <dbReference type="EMBL" id="KAF6745843.1"/>
    </source>
</evidence>
<dbReference type="Pfam" id="PF22893">
    <property type="entry name" value="ULD_2"/>
    <property type="match status" value="1"/>
</dbReference>
<feature type="compositionally biased region" description="Polar residues" evidence="1">
    <location>
        <begin position="37"/>
        <end position="47"/>
    </location>
</feature>
<feature type="region of interest" description="Disordered" evidence="1">
    <location>
        <begin position="32"/>
        <end position="71"/>
    </location>
</feature>
<dbReference type="EMBL" id="JACGCI010000098">
    <property type="protein sequence ID" value="KAF6745843.1"/>
    <property type="molecule type" value="Genomic_DNA"/>
</dbReference>